<accession>A0A7S2LBY8</accession>
<gene>
    <name evidence="2" type="ORF">LDAN0321_LOCUS16650</name>
</gene>
<feature type="compositionally biased region" description="Basic and acidic residues" evidence="1">
    <location>
        <begin position="765"/>
        <end position="775"/>
    </location>
</feature>
<evidence type="ECO:0000256" key="1">
    <source>
        <dbReference type="SAM" id="MobiDB-lite"/>
    </source>
</evidence>
<dbReference type="AlphaFoldDB" id="A0A7S2LBY8"/>
<proteinExistence type="predicted"/>
<reference evidence="2" key="1">
    <citation type="submission" date="2021-01" db="EMBL/GenBank/DDBJ databases">
        <authorList>
            <person name="Corre E."/>
            <person name="Pelletier E."/>
            <person name="Niang G."/>
            <person name="Scheremetjew M."/>
            <person name="Finn R."/>
            <person name="Kale V."/>
            <person name="Holt S."/>
            <person name="Cochrane G."/>
            <person name="Meng A."/>
            <person name="Brown T."/>
            <person name="Cohen L."/>
        </authorList>
    </citation>
    <scope>NUCLEOTIDE SEQUENCE</scope>
    <source>
        <strain evidence="2">B650</strain>
    </source>
</reference>
<feature type="region of interest" description="Disordered" evidence="1">
    <location>
        <begin position="758"/>
        <end position="819"/>
    </location>
</feature>
<protein>
    <submittedName>
        <fullName evidence="2">Uncharacterized protein</fullName>
    </submittedName>
</protein>
<name>A0A7S2LBY8_9STRA</name>
<feature type="region of interest" description="Disordered" evidence="1">
    <location>
        <begin position="709"/>
        <end position="728"/>
    </location>
</feature>
<feature type="compositionally biased region" description="Basic and acidic residues" evidence="1">
    <location>
        <begin position="783"/>
        <end position="797"/>
    </location>
</feature>
<feature type="compositionally biased region" description="Polar residues" evidence="1">
    <location>
        <begin position="712"/>
        <end position="726"/>
    </location>
</feature>
<evidence type="ECO:0000313" key="2">
    <source>
        <dbReference type="EMBL" id="CAD9600919.1"/>
    </source>
</evidence>
<organism evidence="2">
    <name type="scientific">Leptocylindrus danicus</name>
    <dbReference type="NCBI Taxonomy" id="163516"/>
    <lineage>
        <taxon>Eukaryota</taxon>
        <taxon>Sar</taxon>
        <taxon>Stramenopiles</taxon>
        <taxon>Ochrophyta</taxon>
        <taxon>Bacillariophyta</taxon>
        <taxon>Coscinodiscophyceae</taxon>
        <taxon>Chaetocerotophycidae</taxon>
        <taxon>Leptocylindrales</taxon>
        <taxon>Leptocylindraceae</taxon>
        <taxon>Leptocylindrus</taxon>
    </lineage>
</organism>
<sequence length="819" mass="93158">MMQSLDKEQEEQPSSVEYYVEEMAHQYYTNVNTPLPPAPPPPNPPKNHRHVSFSFDPQSRVIFAAFQSKARVTVEVEEYILKVMERTDLTLVMEGAMQDLDMRKWQLRNFADPLRFGNDYVKASIFRPSNLKLDKGDQHQARGALNDIEYIDTGETFLLTRKDYLEYLKKRAACIKKIESTGKRDEAAERFELTQQQQQHHQQHRSDISSVVGSLNCVDDVLCVKDMDLRYELTDCYHDFQRSFRFRDIFPGTRNCLTHHLPESARPVLGPTLSISPGVSEVSPPLRQCSFDTGTLMVDGEDRRFVLLRRLPNNHALAAIDIFNASAPKETKLGATNGEQRDEWPPPDVVKKWQEMNYYPSVFTLKKGQYLHINKGRLFCLNQISAKRQSKVNQIINWNWAFIGVSPLAINREVSNLLILNRNFDFPREKKLRRKTFPGAPIELAVLQAARVLQAFFDDDSGTFEKPDASLGLDKIGHDRTDEALPKLPSREDILHGLLPSLTHVVNQHCDISQGNDTFDSSGRSANTYENSGVSPIDPYGRDGFSCNLCQKELSNLYFHCIGCETLLMMDFNICKSCHLQQRYLVAFQQHPSNSIMHSGQNHTGHLAITRTTQRDASKPRFRCSNCKNSKRCEVCFYCPLCSCECHSKFDQMCRIMPIADELLLLNKIRIIVRATNLRSAISTSWATATTALLDEVCGTKTSSRKQSTSSIVEASSEDASVQKQNIESDVKIEGDNFDRNVEITEVANENSSISKGAVENTVSVDKKSPTKVESSETAACENEERKCKENQTERRSSERKRKTTSRYSSSECTDSYWI</sequence>
<dbReference type="EMBL" id="HBGY01026873">
    <property type="protein sequence ID" value="CAD9600919.1"/>
    <property type="molecule type" value="Transcribed_RNA"/>
</dbReference>